<evidence type="ECO:0000256" key="1">
    <source>
        <dbReference type="ARBA" id="ARBA00008005"/>
    </source>
</evidence>
<dbReference type="InterPro" id="IPR054564">
    <property type="entry name" value="Gp18_domIII_N"/>
</dbReference>
<accession>A0ABY3XCA7</accession>
<feature type="domain" description="Tail sheath protein Gp18-like" evidence="4">
    <location>
        <begin position="25"/>
        <end position="86"/>
    </location>
</feature>
<evidence type="ECO:0000259" key="2">
    <source>
        <dbReference type="Pfam" id="PF04984"/>
    </source>
</evidence>
<dbReference type="EMBL" id="CP093547">
    <property type="protein sequence ID" value="UNP28100.1"/>
    <property type="molecule type" value="Genomic_DNA"/>
</dbReference>
<dbReference type="Pfam" id="PF04984">
    <property type="entry name" value="Phage_sheath_1"/>
    <property type="match status" value="1"/>
</dbReference>
<evidence type="ECO:0000259" key="3">
    <source>
        <dbReference type="Pfam" id="PF17482"/>
    </source>
</evidence>
<evidence type="ECO:0000313" key="6">
    <source>
        <dbReference type="Proteomes" id="UP000829194"/>
    </source>
</evidence>
<dbReference type="InterPro" id="IPR052042">
    <property type="entry name" value="Tail_sheath_structural"/>
</dbReference>
<dbReference type="PANTHER" id="PTHR35861">
    <property type="match status" value="1"/>
</dbReference>
<proteinExistence type="inferred from homology"/>
<keyword evidence="6" id="KW-1185">Reference proteome</keyword>
<sequence length="388" mass="41602">MADYHHGVRITEVKDGARSVRTVSTSVIGMVCTSNDADASAFPLNRPVLLTDVRKAIAKAGVNGTLRPALQAIADQCSPLVVVVRVPTGTDDATTTSNVIGGTETGSYTGLSALLAAQVQLGVRPRILGAPGVDTQPVAVALATIAQKLRGMAYVSAGTSATKEDAVLYRKSFAQREVMIVWPDFVAFDTVTSTAKPAFAVARALGLRARIDQEQGWHKTLSNVAVNGVTGLSRDVHWDLQDPNTDAGYLNAGDVTTLINNKGPRFWGSRTCSDDPRFAFESAVRTSQVIADTFAEHCFPDVDSPLTPQRVKDIIESLNAQFRAWKNGGYILGGKCWFDPDANPKESIAAGRLRLAYDYTPVPPMEDLTLAATITDEYINDFASRLSA</sequence>
<dbReference type="Pfam" id="PF22671">
    <property type="entry name" value="Gp18_domIII_N"/>
    <property type="match status" value="1"/>
</dbReference>
<dbReference type="InterPro" id="IPR035089">
    <property type="entry name" value="Phage_sheath_subtilisin"/>
</dbReference>
<evidence type="ECO:0000259" key="4">
    <source>
        <dbReference type="Pfam" id="PF22671"/>
    </source>
</evidence>
<gene>
    <name evidence="5" type="ORF">MOV92_16550</name>
</gene>
<evidence type="ECO:0000313" key="5">
    <source>
        <dbReference type="EMBL" id="UNP28100.1"/>
    </source>
</evidence>
<dbReference type="Pfam" id="PF17482">
    <property type="entry name" value="Phage_sheath_1C"/>
    <property type="match status" value="1"/>
</dbReference>
<dbReference type="PANTHER" id="PTHR35861:SF1">
    <property type="entry name" value="PHAGE TAIL SHEATH PROTEIN"/>
    <property type="match status" value="1"/>
</dbReference>
<feature type="domain" description="Tail sheath protein subtilisin-like" evidence="2">
    <location>
        <begin position="107"/>
        <end position="272"/>
    </location>
</feature>
<organism evidence="5 6">
    <name type="scientific">Lysobacter gummosus</name>
    <dbReference type="NCBI Taxonomy" id="262324"/>
    <lineage>
        <taxon>Bacteria</taxon>
        <taxon>Pseudomonadati</taxon>
        <taxon>Pseudomonadota</taxon>
        <taxon>Gammaproteobacteria</taxon>
        <taxon>Lysobacterales</taxon>
        <taxon>Lysobacteraceae</taxon>
        <taxon>Lysobacter</taxon>
    </lineage>
</organism>
<dbReference type="Proteomes" id="UP000829194">
    <property type="component" value="Chromosome"/>
</dbReference>
<comment type="similarity">
    <text evidence="1">Belongs to the myoviridae tail sheath protein family.</text>
</comment>
<name>A0ABY3XCA7_9GAMM</name>
<dbReference type="InterPro" id="IPR020287">
    <property type="entry name" value="Tail_sheath_C"/>
</dbReference>
<dbReference type="RefSeq" id="WP_057943744.1">
    <property type="nucleotide sequence ID" value="NZ_CP011131.1"/>
</dbReference>
<feature type="domain" description="Tail sheath protein C-terminal" evidence="3">
    <location>
        <begin position="273"/>
        <end position="374"/>
    </location>
</feature>
<protein>
    <submittedName>
        <fullName evidence="5">Phage tail sheath protein</fullName>
    </submittedName>
</protein>
<reference evidence="5 6" key="1">
    <citation type="submission" date="2022-03" db="EMBL/GenBank/DDBJ databases">
        <title>Complete genome sequence of Lysobacter capsici VKM B-2533 and Lysobacter gummosus 10.1.1, promising sources of lytic agents.</title>
        <authorList>
            <person name="Tarlachkov S.V."/>
            <person name="Kudryakova I.V."/>
            <person name="Afoshin A.S."/>
            <person name="Leontyevskaya E.A."/>
            <person name="Leontyevskaya N.V."/>
        </authorList>
    </citation>
    <scope>NUCLEOTIDE SEQUENCE [LARGE SCALE GENOMIC DNA]</scope>
    <source>
        <strain evidence="5 6">10.1.1</strain>
    </source>
</reference>